<dbReference type="EMBL" id="AP024086">
    <property type="protein sequence ID" value="BCL61558.1"/>
    <property type="molecule type" value="Genomic_DNA"/>
</dbReference>
<dbReference type="Pfam" id="PF01326">
    <property type="entry name" value="PPDK_N"/>
    <property type="match status" value="1"/>
</dbReference>
<evidence type="ECO:0000259" key="1">
    <source>
        <dbReference type="Pfam" id="PF01326"/>
    </source>
</evidence>
<dbReference type="AlphaFoldDB" id="A0A8D5FHR1"/>
<evidence type="ECO:0000313" key="2">
    <source>
        <dbReference type="EMBL" id="BCL61558.1"/>
    </source>
</evidence>
<dbReference type="KEGG" id="dbk:DGMP_22510"/>
<dbReference type="GO" id="GO:0016301">
    <property type="term" value="F:kinase activity"/>
    <property type="evidence" value="ECO:0007669"/>
    <property type="project" value="InterPro"/>
</dbReference>
<accession>A0A8D5FHR1</accession>
<organism evidence="2 3">
    <name type="scientific">Desulfomarina profundi</name>
    <dbReference type="NCBI Taxonomy" id="2772557"/>
    <lineage>
        <taxon>Bacteria</taxon>
        <taxon>Pseudomonadati</taxon>
        <taxon>Thermodesulfobacteriota</taxon>
        <taxon>Desulfobulbia</taxon>
        <taxon>Desulfobulbales</taxon>
        <taxon>Desulfobulbaceae</taxon>
        <taxon>Desulfomarina</taxon>
    </lineage>
</organism>
<name>A0A8D5FHR1_9BACT</name>
<sequence length="538" mass="60993">MLHQHRDLMEGFSNVEISVPQTLVLTSDGFDAFIELNDLGDLAKEEISDEAITKQFLEARFPEPFRSDIQAFLKVTCYPLAVRSSSMLEDAQFKSYAGLYHTYILANDHPDDRCRLNQMLTAIKKVYASTYFRAPKAFSKRVGNRVESEKMAIIIQRAVGSRYGDYFYPALSGVVQSLNYYPFSRMKTEDGIASIALGLGKAVMEGENTLRFSPKHPEILPQRSTVEDILKGSQKKFYAITMNDPDPQKEINDSNTLSRVAVHSVTDHYPVRFFSSTYSPSEHRIRDFYSKNGHQVITFASLLKYNTIPFTEILNTLLTLGREKLGCAVEIEFALNLATKPEEKNRFHVLQIRPMSAREETLKVKITEKEVGSAFCVSNRGLGNTVNREMCDIIYVRPENFDPAKTTQIAREIGEINSELTRLNRKYLLIGPGRWGSSDHWLGIPVTWEDICGVGSIVETVHNRINAEPSQGSHFFHNLTTLGINYLNVDPTRGEKLDYSWLATFTSRTESEYVSHIQTETVFTLKVDGRTGRAVIFV</sequence>
<evidence type="ECO:0000313" key="3">
    <source>
        <dbReference type="Proteomes" id="UP000826725"/>
    </source>
</evidence>
<gene>
    <name evidence="2" type="ORF">DGMP_22510</name>
</gene>
<keyword evidence="3" id="KW-1185">Reference proteome</keyword>
<dbReference type="InterPro" id="IPR002192">
    <property type="entry name" value="PPDK_AMP/ATP-bd"/>
</dbReference>
<protein>
    <recommendedName>
        <fullName evidence="1">Pyruvate phosphate dikinase AMP/ATP-binding domain-containing protein</fullName>
    </recommendedName>
</protein>
<feature type="domain" description="Pyruvate phosphate dikinase AMP/ATP-binding" evidence="1">
    <location>
        <begin position="12"/>
        <end position="369"/>
    </location>
</feature>
<dbReference type="GO" id="GO:0005524">
    <property type="term" value="F:ATP binding"/>
    <property type="evidence" value="ECO:0007669"/>
    <property type="project" value="InterPro"/>
</dbReference>
<reference evidence="2" key="1">
    <citation type="submission" date="2020-09" db="EMBL/GenBank/DDBJ databases">
        <title>Desulfogranum mesoprofundum gen. nov., sp. nov., a novel mesophilic, sulfate-reducing chemolithoautotroph isolated from a deep-sea hydrothermal vent chimney in the Suiyo Seamount.</title>
        <authorList>
            <person name="Hashimoto Y."/>
            <person name="Nakagawa S."/>
        </authorList>
    </citation>
    <scope>NUCLEOTIDE SEQUENCE</scope>
    <source>
        <strain evidence="2">KT2</strain>
    </source>
</reference>
<dbReference type="Proteomes" id="UP000826725">
    <property type="component" value="Chromosome"/>
</dbReference>
<proteinExistence type="predicted"/>